<evidence type="ECO:0000256" key="1">
    <source>
        <dbReference type="ARBA" id="ARBA00004651"/>
    </source>
</evidence>
<dbReference type="EMBL" id="JAUDEA010000018">
    <property type="protein sequence ID" value="MDM8271802.1"/>
    <property type="molecule type" value="Genomic_DNA"/>
</dbReference>
<evidence type="ECO:0000313" key="11">
    <source>
        <dbReference type="Proteomes" id="UP001529256"/>
    </source>
</evidence>
<evidence type="ECO:0000256" key="4">
    <source>
        <dbReference type="ARBA" id="ARBA00022989"/>
    </source>
</evidence>
<reference evidence="10 11" key="3">
    <citation type="submission" date="2023-06" db="EMBL/GenBank/DDBJ databases">
        <authorList>
            <person name="Zeman M."/>
            <person name="Kubasova T."/>
            <person name="Jahodarova E."/>
            <person name="Nykrynova M."/>
            <person name="Rychlik I."/>
        </authorList>
    </citation>
    <scope>NUCLEOTIDE SEQUENCE [LARGE SCALE GENOMIC DNA]</scope>
    <source>
        <strain evidence="10 11">153_Feed</strain>
    </source>
</reference>
<feature type="transmembrane region" description="Helical" evidence="8">
    <location>
        <begin position="321"/>
        <end position="354"/>
    </location>
</feature>
<evidence type="ECO:0000256" key="6">
    <source>
        <dbReference type="ARBA" id="ARBA00038076"/>
    </source>
</evidence>
<comment type="caution">
    <text evidence="10">The sequence shown here is derived from an EMBL/GenBank/DDBJ whole genome shotgun (WGS) entry which is preliminary data.</text>
</comment>
<reference evidence="10 11" key="1">
    <citation type="submission" date="2023-06" db="EMBL/GenBank/DDBJ databases">
        <title>Identification and characterization of horizontal gene transfer across gut microbiota members of farm animals based on homology search.</title>
        <authorList>
            <person name="Schwarzerova J."/>
            <person name="Nykrynova M."/>
            <person name="Jureckova K."/>
            <person name="Cejkova D."/>
            <person name="Rychlik I."/>
        </authorList>
    </citation>
    <scope>NUCLEOTIDE SEQUENCE [LARGE SCALE GENOMIC DNA]</scope>
    <source>
        <strain evidence="10 11">153_Feed</strain>
    </source>
</reference>
<feature type="transmembrane region" description="Helical" evidence="8">
    <location>
        <begin position="725"/>
        <end position="750"/>
    </location>
</feature>
<proteinExistence type="inferred from homology"/>
<name>A0ABT7V5D1_9ACTN</name>
<keyword evidence="3 8" id="KW-0812">Transmembrane</keyword>
<sequence>MSMQLSVFTHYAIRSLAVNRTRTVVTAAGVALACALLTFVLVLVGSLRAGLVASEVALEGAWQVSFSQIDEGQLARVEDELGDPLAVRRDLGAALTGDAEVPLLNVVTTLTGEKDLVVEPSLADGRWPEAPGEVAVPSHWAKTWPVGSTVELSLARRQRSSGGISAYEYPPSYELDEKGEVQLAEEFVDVGEPRALTVVGIVDGDADVAYVCPDETDCGPEPLTFAWAAPDLGVDELDQVTEGICEQGGYSSYHNALLEYLSLGNSRGFDMSVGFIGACASALACLVTVTLISGSFRVSVVERVRQFGLLSSAGASRRQLVRVVLAEAALLCAAGIPVGLVLGVALDAVALSLAAEGTTFVTRGLPIALSVEPTALLVAAGVSVAAVFVGALAPALRASRLPAVEAMRGVEANLGSSVGRGPGARTASAHRARLQNSRRTLSPPTSREVPVLLARRFRRSGRSRGRATVAALALSVALLVGGGVMATYQGETIFAGTPADVSVKVSREGAAAALGAKSELAYLPALLERLRALDGIDEAGFVSKTQVSLDLDDSAVASWADEELWRPDGNVFGTVLYVDDATWARLCEEVGAVADPGGCIVVNEVTDADRAGERPFSEALLDTRLSVVGAGVSWKVVGLLDGVPAWFWLTRGELESVLPTVLAPASAVADLDQELVGYGMVTLYATAEDSARAAEEVERLLEEDPALVALDGAVDERAEAHQTQVYYAALEVLLSGVGIVAAVVGLASAFNTSAASVLLRSHDFAVLRSVGMGERALRRMLAYECVRTAAWGLALGLVAALAFDLWVYARGGISVRSLGFVVPWVHVAGAVALVALVLLASCMYAMRRLRSVPLLDALRSD</sequence>
<feature type="transmembrane region" description="Helical" evidence="8">
    <location>
        <begin position="788"/>
        <end position="809"/>
    </location>
</feature>
<protein>
    <submittedName>
        <fullName evidence="10">ABC transporter permease</fullName>
    </submittedName>
</protein>
<organism evidence="10 11">
    <name type="scientific">Thermophilibacter provencensis</name>
    <dbReference type="NCBI Taxonomy" id="1852386"/>
    <lineage>
        <taxon>Bacteria</taxon>
        <taxon>Bacillati</taxon>
        <taxon>Actinomycetota</taxon>
        <taxon>Coriobacteriia</taxon>
        <taxon>Coriobacteriales</taxon>
        <taxon>Atopobiaceae</taxon>
        <taxon>Thermophilibacter</taxon>
    </lineage>
</organism>
<feature type="transmembrane region" description="Helical" evidence="8">
    <location>
        <begin position="465"/>
        <end position="488"/>
    </location>
</feature>
<gene>
    <name evidence="10" type="ORF">QUW25_09005</name>
</gene>
<keyword evidence="4 8" id="KW-1133">Transmembrane helix</keyword>
<dbReference type="PANTHER" id="PTHR30572">
    <property type="entry name" value="MEMBRANE COMPONENT OF TRANSPORTER-RELATED"/>
    <property type="match status" value="1"/>
</dbReference>
<evidence type="ECO:0000313" key="10">
    <source>
        <dbReference type="EMBL" id="MDM8271802.1"/>
    </source>
</evidence>
<evidence type="ECO:0000256" key="7">
    <source>
        <dbReference type="SAM" id="MobiDB-lite"/>
    </source>
</evidence>
<evidence type="ECO:0000256" key="5">
    <source>
        <dbReference type="ARBA" id="ARBA00023136"/>
    </source>
</evidence>
<comment type="subcellular location">
    <subcellularLocation>
        <location evidence="1">Cell membrane</location>
        <topology evidence="1">Multi-pass membrane protein</topology>
    </subcellularLocation>
</comment>
<comment type="similarity">
    <text evidence="6">Belongs to the ABC-4 integral membrane protein family.</text>
</comment>
<keyword evidence="11" id="KW-1185">Reference proteome</keyword>
<dbReference type="Proteomes" id="UP001529256">
    <property type="component" value="Unassembled WGS sequence"/>
</dbReference>
<reference evidence="11" key="2">
    <citation type="submission" date="2023-06" db="EMBL/GenBank/DDBJ databases">
        <title>Identification and characterization of horizontal gene transfer across gut microbiota members of farm animals based on homology search.</title>
        <authorList>
            <person name="Zeman M."/>
            <person name="Kubasova T."/>
            <person name="Jahodarova E."/>
            <person name="Nykrynova M."/>
            <person name="Rychlik I."/>
        </authorList>
    </citation>
    <scope>NUCLEOTIDE SEQUENCE [LARGE SCALE GENOMIC DNA]</scope>
    <source>
        <strain evidence="11">153_Feed</strain>
    </source>
</reference>
<feature type="transmembrane region" description="Helical" evidence="8">
    <location>
        <begin position="821"/>
        <end position="845"/>
    </location>
</feature>
<evidence type="ECO:0000256" key="8">
    <source>
        <dbReference type="SAM" id="Phobius"/>
    </source>
</evidence>
<dbReference type="InterPro" id="IPR003838">
    <property type="entry name" value="ABC3_permease_C"/>
</dbReference>
<dbReference type="Pfam" id="PF02687">
    <property type="entry name" value="FtsX"/>
    <property type="match status" value="2"/>
</dbReference>
<feature type="compositionally biased region" description="Polar residues" evidence="7">
    <location>
        <begin position="434"/>
        <end position="445"/>
    </location>
</feature>
<feature type="domain" description="ABC3 transporter permease C-terminal" evidence="9">
    <location>
        <begin position="280"/>
        <end position="402"/>
    </location>
</feature>
<dbReference type="PANTHER" id="PTHR30572:SF4">
    <property type="entry name" value="ABC TRANSPORTER PERMEASE YTRF"/>
    <property type="match status" value="1"/>
</dbReference>
<accession>A0ABT7V5D1</accession>
<evidence type="ECO:0000256" key="2">
    <source>
        <dbReference type="ARBA" id="ARBA00022475"/>
    </source>
</evidence>
<dbReference type="InterPro" id="IPR050250">
    <property type="entry name" value="Macrolide_Exporter_MacB"/>
</dbReference>
<feature type="region of interest" description="Disordered" evidence="7">
    <location>
        <begin position="418"/>
        <end position="446"/>
    </location>
</feature>
<feature type="transmembrane region" description="Helical" evidence="8">
    <location>
        <begin position="275"/>
        <end position="300"/>
    </location>
</feature>
<keyword evidence="2" id="KW-1003">Cell membrane</keyword>
<feature type="transmembrane region" description="Helical" evidence="8">
    <location>
        <begin position="374"/>
        <end position="393"/>
    </location>
</feature>
<keyword evidence="5 8" id="KW-0472">Membrane</keyword>
<feature type="domain" description="ABC3 transporter permease C-terminal" evidence="9">
    <location>
        <begin position="737"/>
        <end position="852"/>
    </location>
</feature>
<evidence type="ECO:0000259" key="9">
    <source>
        <dbReference type="Pfam" id="PF02687"/>
    </source>
</evidence>
<evidence type="ECO:0000256" key="3">
    <source>
        <dbReference type="ARBA" id="ARBA00022692"/>
    </source>
</evidence>
<dbReference type="RefSeq" id="WP_289511879.1">
    <property type="nucleotide sequence ID" value="NZ_JAUDEA010000018.1"/>
</dbReference>